<keyword evidence="2" id="KW-1185">Reference proteome</keyword>
<accession>A0A6I4I4J2</accession>
<dbReference type="Proteomes" id="UP000429232">
    <property type="component" value="Chromosome"/>
</dbReference>
<gene>
    <name evidence="1" type="ORF">GO620_012145</name>
</gene>
<dbReference type="RefSeq" id="WP_157525625.1">
    <property type="nucleotide sequence ID" value="NZ_CP066775.1"/>
</dbReference>
<protein>
    <submittedName>
        <fullName evidence="1">Uncharacterized protein</fullName>
    </submittedName>
</protein>
<name>A0A6I4I4J2_9SPHI</name>
<dbReference type="EMBL" id="CP066775">
    <property type="protein sequence ID" value="QQL48926.1"/>
    <property type="molecule type" value="Genomic_DNA"/>
</dbReference>
<evidence type="ECO:0000313" key="2">
    <source>
        <dbReference type="Proteomes" id="UP000429232"/>
    </source>
</evidence>
<dbReference type="KEGG" id="mgik:GO620_012145"/>
<dbReference type="AlphaFoldDB" id="A0A6I4I4J2"/>
<organism evidence="1 2">
    <name type="scientific">Mucilaginibacter ginkgonis</name>
    <dbReference type="NCBI Taxonomy" id="2682091"/>
    <lineage>
        <taxon>Bacteria</taxon>
        <taxon>Pseudomonadati</taxon>
        <taxon>Bacteroidota</taxon>
        <taxon>Sphingobacteriia</taxon>
        <taxon>Sphingobacteriales</taxon>
        <taxon>Sphingobacteriaceae</taxon>
        <taxon>Mucilaginibacter</taxon>
    </lineage>
</organism>
<evidence type="ECO:0000313" key="1">
    <source>
        <dbReference type="EMBL" id="QQL48926.1"/>
    </source>
</evidence>
<dbReference type="Pfam" id="PF19891">
    <property type="entry name" value="DUF6364"/>
    <property type="match status" value="1"/>
</dbReference>
<reference evidence="1 2" key="1">
    <citation type="submission" date="2020-12" db="EMBL/GenBank/DDBJ databases">
        <title>HMF7856_wgs.fasta genome submission.</title>
        <authorList>
            <person name="Kang H."/>
            <person name="Kim H."/>
            <person name="Joh K."/>
        </authorList>
    </citation>
    <scope>NUCLEOTIDE SEQUENCE [LARGE SCALE GENOMIC DNA]</scope>
    <source>
        <strain evidence="1 2">HMF7856</strain>
    </source>
</reference>
<proteinExistence type="predicted"/>
<sequence>MAKLVLDIDPEVIEDMTKSAEELHLSLSGYVEQFFIKKEANAAVAPHLKKEHELSDWVRSLVLAKEPTPDFDHKAEYGKHLEEKYGV</sequence>
<dbReference type="InterPro" id="IPR045944">
    <property type="entry name" value="DUF6364"/>
</dbReference>